<keyword evidence="1" id="KW-0853">WD repeat</keyword>
<dbReference type="PANTHER" id="PTHR46108:SF1">
    <property type="entry name" value="WD REPEAT AND FYVE DOMAIN-CONTAINING PROTEIN 3"/>
    <property type="match status" value="1"/>
</dbReference>
<keyword evidence="4 6" id="KW-0863">Zinc-finger</keyword>
<dbReference type="InterPro" id="IPR000409">
    <property type="entry name" value="BEACH_dom"/>
</dbReference>
<feature type="compositionally biased region" description="Polar residues" evidence="7">
    <location>
        <begin position="1223"/>
        <end position="1233"/>
    </location>
</feature>
<dbReference type="GO" id="GO:0008270">
    <property type="term" value="F:zinc ion binding"/>
    <property type="evidence" value="ECO:0007669"/>
    <property type="project" value="UniProtKB-KW"/>
</dbReference>
<accession>A0AAW0P7W7</accession>
<evidence type="ECO:0008006" key="13">
    <source>
        <dbReference type="Google" id="ProtNLM"/>
    </source>
</evidence>
<keyword evidence="3" id="KW-0677">Repeat</keyword>
<dbReference type="InterPro" id="IPR036372">
    <property type="entry name" value="BEACH_dom_sf"/>
</dbReference>
<dbReference type="InterPro" id="IPR051944">
    <property type="entry name" value="BEACH_domain_protein"/>
</dbReference>
<dbReference type="SMART" id="SM00320">
    <property type="entry name" value="WD40"/>
    <property type="match status" value="3"/>
</dbReference>
<dbReference type="SMART" id="SM01026">
    <property type="entry name" value="Beach"/>
    <property type="match status" value="1"/>
</dbReference>
<feature type="region of interest" description="Disordered" evidence="7">
    <location>
        <begin position="251"/>
        <end position="378"/>
    </location>
</feature>
<proteinExistence type="predicted"/>
<dbReference type="CDD" id="cd06071">
    <property type="entry name" value="Beach"/>
    <property type="match status" value="1"/>
</dbReference>
<feature type="region of interest" description="Disordered" evidence="7">
    <location>
        <begin position="664"/>
        <end position="687"/>
    </location>
</feature>
<dbReference type="CDD" id="cd01201">
    <property type="entry name" value="PH_BEACH"/>
    <property type="match status" value="1"/>
</dbReference>
<evidence type="ECO:0000256" key="1">
    <source>
        <dbReference type="ARBA" id="ARBA00022574"/>
    </source>
</evidence>
<dbReference type="PROSITE" id="PS51783">
    <property type="entry name" value="PH_BEACH"/>
    <property type="match status" value="1"/>
</dbReference>
<dbReference type="Gene3D" id="2.130.10.10">
    <property type="entry name" value="YVTN repeat-like/Quinoprotein amine dehydrogenase"/>
    <property type="match status" value="1"/>
</dbReference>
<sequence length="1701" mass="186798">MSSLCSCPNTLRSSLCSCPNTLRSSLCSCPNTLRSSLCSCPNTPRSSLCSCPNTLRSSLCSCPNSSGPHSAPVLTRSGPHSTPVLTRSGPHSAPVLTRSGPHSAPVLTRSGPHSAPVLTRSGPHSAPVLTRSGPHSAPVLTRSGPHSAPVLTHSGPHSAPVLTRSGLHSAPVLTRSGLHSAPVLTHSGPHSAPVLTRSGLHSAPVLTRSGLHSAPVLTHSGPHSAPVLTHPGLHSAPVLTHSGPHSAPVLTRSGPHSAPVLTRSGPHSAPVLTRSGPHSAPVLTRSGPHSAPVLTHSGPHSAPVLTRSGPHSAPVLTRSGPHSAPVLTHSGPHSAPVLTHSGPHSAPVLTHSGPHSAPVLTRSGPHSAPVLTHSGPHSAPVLTHSGPHSAPVLTHSGPHSAPVLTHSGPHSAPVLTHSGPHSAPVLTHSGRQLLLKAVNRVWTELMHSKRQMLEDIFKVSLPCNDRGHVDIITARPALEEPALKSWQNHLAHEKKCISRGEVVVPVTQSKLSRVSSGFGLSKLTGVRRNKKENSLNKNSMSAQETFQWMFTHIAVVRDLVAMQYKEHQERQQNTLKYVTEDWASKEYELLRERGLWGLPSMTEGPCRMRKKMVRNDMFYIHYPFVGEAESSTSNSTQKPLRYRRAISYDSKEYYMRVLSGTPGMYQHSVEPSAEGETSQQEPEPGEDTIARVKGLVKAPLKRSRSTADGADEDSLEQSQDQLLESGGLEDEQRPDNTALLRLLEEGEKIQHMYRCARVQGLDTSEGLLLFGKEHFYVIDGYTMTVSREIRDIDTLPPSMKEYLHEPIIPRGARQGQSQLKRTCSIFAYEDIKEVHKRRYLLQVSTAPLYTEHTFCFSPFGTERADSNTGTGCIHIAHLITTRAHDSTPICLTLVSLLCSPVLSFQPMAVEVFSADGRNYLLAFQKGVRNKVYQRFLAVVPSLADSSESVSGQRPNTSVEQGSGLLSTLVGEKSVTQRWERGEISNFQYLMHLNTLAGRSYNDLMQYPVFPWILADYDCQELDLNNPKTFRNLSKPMGAQTDERLTQYKKRYKDWEDPNGETPAYHYGTHYSSAMIVASYLVRMEPFTQIFLRLQGGHFDLADRMFHSIREAWMSASKHNMADVKELIPEFFYLPEFLLNSNNFDLAGGRPAAAWAKGDPREFIRVHREALECDYVSSHLHEWIDLIFGYKQQGLQLWRRSMCSTTSSTRLFKKPHPPKRVRSKTNGDVASVPPSSNSDKIFFHHLDNLRPSLAPVKELREPVGQIVCTDKGILAVEQNKALVPPSWSRTFAWGYADLSCRLTNYESDKALVVYESLSEWGQVLCAICPNPKLVLTGGTSTAICVWELGTAKDRAKSLSLKQGDIVSCAGTYIHMWSINGSPIASANTFTGRSQQILCCCVSEMYEWDTQNVILTGHSDGVVRFWRMEFLQVPETPAPEQLEPDVPDCLSEEKMEGSESHNGDEDSSESEGEEPCLGPESKPPRNPSTGGGSQPGSAVHRPRGPSGRAGASWSMDSGSDDSHRWSDTLSIDEKDGFVFVNYSENQIKGPHCPGTQAGQGPGGATVEGRAYNQLRAGYRWERQLVFRSKLTMHTAFDRKDNGHPAEITALAISKDHSKVLVGDGRGRVFSWSVSEQPGCSGCTVRFSLTERRHHCRNCGQLFCQKCSRFQSEIKRLKISSPVRVCQNCYYNLQHERSAEESRN</sequence>
<evidence type="ECO:0000313" key="12">
    <source>
        <dbReference type="Proteomes" id="UP001460270"/>
    </source>
</evidence>
<dbReference type="InterPro" id="IPR013083">
    <property type="entry name" value="Znf_RING/FYVE/PHD"/>
</dbReference>
<evidence type="ECO:0000256" key="6">
    <source>
        <dbReference type="PROSITE-ProRule" id="PRU00091"/>
    </source>
</evidence>
<evidence type="ECO:0000313" key="11">
    <source>
        <dbReference type="EMBL" id="KAK7912735.1"/>
    </source>
</evidence>
<feature type="domain" description="BEACH-type PH" evidence="10">
    <location>
        <begin position="744"/>
        <end position="936"/>
    </location>
</feature>
<dbReference type="PANTHER" id="PTHR46108">
    <property type="entry name" value="BLUE CHEESE"/>
    <property type="match status" value="1"/>
</dbReference>
<evidence type="ECO:0000256" key="4">
    <source>
        <dbReference type="ARBA" id="ARBA00022771"/>
    </source>
</evidence>
<evidence type="ECO:0000256" key="2">
    <source>
        <dbReference type="ARBA" id="ARBA00022723"/>
    </source>
</evidence>
<feature type="region of interest" description="Disordered" evidence="7">
    <location>
        <begin position="699"/>
        <end position="734"/>
    </location>
</feature>
<name>A0AAW0P7W7_9GOBI</name>
<evidence type="ECO:0000259" key="9">
    <source>
        <dbReference type="PROSITE" id="PS50197"/>
    </source>
</evidence>
<dbReference type="EMBL" id="JBBPFD010000009">
    <property type="protein sequence ID" value="KAK7912735.1"/>
    <property type="molecule type" value="Genomic_DNA"/>
</dbReference>
<feature type="region of interest" description="Disordered" evidence="7">
    <location>
        <begin position="71"/>
        <end position="163"/>
    </location>
</feature>
<feature type="domain" description="FYVE-type" evidence="8">
    <location>
        <begin position="1631"/>
        <end position="1691"/>
    </location>
</feature>
<dbReference type="Pfam" id="PF02138">
    <property type="entry name" value="Beach"/>
    <property type="match status" value="1"/>
</dbReference>
<feature type="domain" description="BEACH" evidence="9">
    <location>
        <begin position="963"/>
        <end position="1249"/>
    </location>
</feature>
<dbReference type="SUPFAM" id="SSF57903">
    <property type="entry name" value="FYVE/PHD zinc finger"/>
    <property type="match status" value="1"/>
</dbReference>
<dbReference type="SUPFAM" id="SSF50729">
    <property type="entry name" value="PH domain-like"/>
    <property type="match status" value="1"/>
</dbReference>
<reference evidence="12" key="1">
    <citation type="submission" date="2024-04" db="EMBL/GenBank/DDBJ databases">
        <title>Salinicola lusitanus LLJ914,a marine bacterium isolated from the Okinawa Trough.</title>
        <authorList>
            <person name="Li J."/>
        </authorList>
    </citation>
    <scope>NUCLEOTIDE SEQUENCE [LARGE SCALE GENOMIC DNA]</scope>
</reference>
<dbReference type="InterPro" id="IPR000306">
    <property type="entry name" value="Znf_FYVE"/>
</dbReference>
<dbReference type="Gene3D" id="3.30.40.10">
    <property type="entry name" value="Zinc/RING finger domain, C3HC4 (zinc finger)"/>
    <property type="match status" value="1"/>
</dbReference>
<dbReference type="InterPro" id="IPR001680">
    <property type="entry name" value="WD40_rpt"/>
</dbReference>
<evidence type="ECO:0000259" key="8">
    <source>
        <dbReference type="PROSITE" id="PS50178"/>
    </source>
</evidence>
<keyword evidence="5" id="KW-0862">Zinc</keyword>
<dbReference type="Pfam" id="PF00400">
    <property type="entry name" value="WD40"/>
    <property type="match status" value="1"/>
</dbReference>
<dbReference type="InterPro" id="IPR017455">
    <property type="entry name" value="Znf_FYVE-rel"/>
</dbReference>
<evidence type="ECO:0000256" key="7">
    <source>
        <dbReference type="SAM" id="MobiDB-lite"/>
    </source>
</evidence>
<gene>
    <name evidence="11" type="ORF">WMY93_012946</name>
</gene>
<dbReference type="SUPFAM" id="SSF81837">
    <property type="entry name" value="BEACH domain"/>
    <property type="match status" value="1"/>
</dbReference>
<dbReference type="SMART" id="SM00064">
    <property type="entry name" value="FYVE"/>
    <property type="match status" value="1"/>
</dbReference>
<dbReference type="Pfam" id="PF01363">
    <property type="entry name" value="FYVE"/>
    <property type="match status" value="1"/>
</dbReference>
<keyword evidence="2" id="KW-0479">Metal-binding</keyword>
<dbReference type="GO" id="GO:0035973">
    <property type="term" value="P:aggrephagy"/>
    <property type="evidence" value="ECO:0007669"/>
    <property type="project" value="TreeGrafter"/>
</dbReference>
<protein>
    <recommendedName>
        <fullName evidence="13">WD repeat and FYVE domain containing 3</fullName>
    </recommendedName>
</protein>
<evidence type="ECO:0000256" key="5">
    <source>
        <dbReference type="ARBA" id="ARBA00022833"/>
    </source>
</evidence>
<dbReference type="InterPro" id="IPR023362">
    <property type="entry name" value="PH-BEACH_dom"/>
</dbReference>
<feature type="compositionally biased region" description="Basic and acidic residues" evidence="7">
    <location>
        <begin position="1449"/>
        <end position="1462"/>
    </location>
</feature>
<dbReference type="FunFam" id="1.10.1540.10:FF:000002">
    <property type="entry name" value="WD repeat and FYVE domain containing 3"/>
    <property type="match status" value="1"/>
</dbReference>
<keyword evidence="12" id="KW-1185">Reference proteome</keyword>
<dbReference type="Gene3D" id="1.10.1540.10">
    <property type="entry name" value="BEACH domain"/>
    <property type="match status" value="1"/>
</dbReference>
<dbReference type="Proteomes" id="UP001460270">
    <property type="component" value="Unassembled WGS sequence"/>
</dbReference>
<dbReference type="CDD" id="cd15719">
    <property type="entry name" value="FYVE_WDFY3"/>
    <property type="match status" value="1"/>
</dbReference>
<dbReference type="SUPFAM" id="SSF50978">
    <property type="entry name" value="WD40 repeat-like"/>
    <property type="match status" value="1"/>
</dbReference>
<organism evidence="11 12">
    <name type="scientific">Mugilogobius chulae</name>
    <name type="common">yellowstripe goby</name>
    <dbReference type="NCBI Taxonomy" id="88201"/>
    <lineage>
        <taxon>Eukaryota</taxon>
        <taxon>Metazoa</taxon>
        <taxon>Chordata</taxon>
        <taxon>Craniata</taxon>
        <taxon>Vertebrata</taxon>
        <taxon>Euteleostomi</taxon>
        <taxon>Actinopterygii</taxon>
        <taxon>Neopterygii</taxon>
        <taxon>Teleostei</taxon>
        <taxon>Neoteleostei</taxon>
        <taxon>Acanthomorphata</taxon>
        <taxon>Gobiaria</taxon>
        <taxon>Gobiiformes</taxon>
        <taxon>Gobioidei</taxon>
        <taxon>Gobiidae</taxon>
        <taxon>Gobionellinae</taxon>
        <taxon>Mugilogobius</taxon>
    </lineage>
</organism>
<feature type="region of interest" description="Disordered" evidence="7">
    <location>
        <begin position="1449"/>
        <end position="1525"/>
    </location>
</feature>
<feature type="compositionally biased region" description="Acidic residues" evidence="7">
    <location>
        <begin position="1463"/>
        <end position="1472"/>
    </location>
</feature>
<dbReference type="PROSITE" id="PS50178">
    <property type="entry name" value="ZF_FYVE"/>
    <property type="match status" value="1"/>
</dbReference>
<comment type="caution">
    <text evidence="11">The sequence shown here is derived from an EMBL/GenBank/DDBJ whole genome shotgun (WGS) entry which is preliminary data.</text>
</comment>
<evidence type="ECO:0000256" key="3">
    <source>
        <dbReference type="ARBA" id="ARBA00022737"/>
    </source>
</evidence>
<dbReference type="InterPro" id="IPR036322">
    <property type="entry name" value="WD40_repeat_dom_sf"/>
</dbReference>
<evidence type="ECO:0000259" key="10">
    <source>
        <dbReference type="PROSITE" id="PS51783"/>
    </source>
</evidence>
<dbReference type="InterPro" id="IPR015943">
    <property type="entry name" value="WD40/YVTN_repeat-like_dom_sf"/>
</dbReference>
<dbReference type="PROSITE" id="PS50197">
    <property type="entry name" value="BEACH"/>
    <property type="match status" value="1"/>
</dbReference>
<feature type="compositionally biased region" description="Basic residues" evidence="7">
    <location>
        <begin position="1213"/>
        <end position="1222"/>
    </location>
</feature>
<dbReference type="InterPro" id="IPR011011">
    <property type="entry name" value="Znf_FYVE_PHD"/>
</dbReference>
<feature type="region of interest" description="Disordered" evidence="7">
    <location>
        <begin position="1213"/>
        <end position="1233"/>
    </location>
</feature>